<dbReference type="PROSITE" id="PS50048">
    <property type="entry name" value="ZN2_CY6_FUNGAL_2"/>
    <property type="match status" value="1"/>
</dbReference>
<comment type="caution">
    <text evidence="10">The sequence shown here is derived from an EMBL/GenBank/DDBJ whole genome shotgun (WGS) entry which is preliminary data.</text>
</comment>
<evidence type="ECO:0000313" key="11">
    <source>
        <dbReference type="Proteomes" id="UP000193467"/>
    </source>
</evidence>
<keyword evidence="1" id="KW-0479">Metal-binding</keyword>
<keyword evidence="2" id="KW-0862">Zinc</keyword>
<reference evidence="10 11" key="1">
    <citation type="submission" date="2016-07" db="EMBL/GenBank/DDBJ databases">
        <title>Pervasive Adenine N6-methylation of Active Genes in Fungi.</title>
        <authorList>
            <consortium name="DOE Joint Genome Institute"/>
            <person name="Mondo S.J."/>
            <person name="Dannebaum R.O."/>
            <person name="Kuo R.C."/>
            <person name="Labutti K."/>
            <person name="Haridas S."/>
            <person name="Kuo A."/>
            <person name="Salamov A."/>
            <person name="Ahrendt S.R."/>
            <person name="Lipzen A."/>
            <person name="Sullivan W."/>
            <person name="Andreopoulos W.B."/>
            <person name="Clum A."/>
            <person name="Lindquist E."/>
            <person name="Daum C."/>
            <person name="Ramamoorthy G.K."/>
            <person name="Gryganskyi A."/>
            <person name="Culley D."/>
            <person name="Magnuson J.K."/>
            <person name="James T.Y."/>
            <person name="O'Malley M.A."/>
            <person name="Stajich J.E."/>
            <person name="Spatafora J.W."/>
            <person name="Visel A."/>
            <person name="Grigoriev I.V."/>
        </authorList>
    </citation>
    <scope>NUCLEOTIDE SEQUENCE [LARGE SCALE GENOMIC DNA]</scope>
    <source>
        <strain evidence="10 11">62-1032</strain>
    </source>
</reference>
<dbReference type="PROSITE" id="PS50157">
    <property type="entry name" value="ZINC_FINGER_C2H2_2"/>
    <property type="match status" value="1"/>
</dbReference>
<dbReference type="SUPFAM" id="SSF57701">
    <property type="entry name" value="Zn2/Cys6 DNA-binding domain"/>
    <property type="match status" value="1"/>
</dbReference>
<keyword evidence="11" id="KW-1185">Reference proteome</keyword>
<accession>A0A1Y2C7H2</accession>
<feature type="compositionally biased region" description="Gly residues" evidence="7">
    <location>
        <begin position="220"/>
        <end position="229"/>
    </location>
</feature>
<evidence type="ECO:0000259" key="8">
    <source>
        <dbReference type="PROSITE" id="PS50048"/>
    </source>
</evidence>
<dbReference type="SMART" id="SM00066">
    <property type="entry name" value="GAL4"/>
    <property type="match status" value="1"/>
</dbReference>
<dbReference type="Proteomes" id="UP000193467">
    <property type="component" value="Unassembled WGS sequence"/>
</dbReference>
<dbReference type="Gene3D" id="3.30.160.60">
    <property type="entry name" value="Classic Zinc Finger"/>
    <property type="match status" value="1"/>
</dbReference>
<dbReference type="GO" id="GO:0000981">
    <property type="term" value="F:DNA-binding transcription factor activity, RNA polymerase II-specific"/>
    <property type="evidence" value="ECO:0007669"/>
    <property type="project" value="InterPro"/>
</dbReference>
<evidence type="ECO:0000259" key="9">
    <source>
        <dbReference type="PROSITE" id="PS50157"/>
    </source>
</evidence>
<feature type="compositionally biased region" description="Basic and acidic residues" evidence="7">
    <location>
        <begin position="35"/>
        <end position="48"/>
    </location>
</feature>
<dbReference type="OrthoDB" id="1405595at2759"/>
<feature type="compositionally biased region" description="Basic and acidic residues" evidence="7">
    <location>
        <begin position="118"/>
        <end position="140"/>
    </location>
</feature>
<evidence type="ECO:0000256" key="3">
    <source>
        <dbReference type="ARBA" id="ARBA00023015"/>
    </source>
</evidence>
<keyword evidence="4" id="KW-0804">Transcription</keyword>
<dbReference type="InterPro" id="IPR001138">
    <property type="entry name" value="Zn2Cys6_DnaBD"/>
</dbReference>
<evidence type="ECO:0000256" key="2">
    <source>
        <dbReference type="ARBA" id="ARBA00022833"/>
    </source>
</evidence>
<organism evidence="10 11">
    <name type="scientific">Leucosporidium creatinivorum</name>
    <dbReference type="NCBI Taxonomy" id="106004"/>
    <lineage>
        <taxon>Eukaryota</taxon>
        <taxon>Fungi</taxon>
        <taxon>Dikarya</taxon>
        <taxon>Basidiomycota</taxon>
        <taxon>Pucciniomycotina</taxon>
        <taxon>Microbotryomycetes</taxon>
        <taxon>Leucosporidiales</taxon>
        <taxon>Leucosporidium</taxon>
    </lineage>
</organism>
<sequence>MPEHLSRHQQARHSDIKEFVCATCNKGFARRDILRRHELGHQKNKDSGDDTPAPKAKPKAKREPAKKRNTDSSDISIEAPPAKISRASRACTACSKSKLRCDGEQPCSRCRRGGVECSFERETPGAVDHPSKSPSDRSEGESASLVGDSGEDEGGYHNGGHPGMMGGHPGWSMPGMSPYGLPLRPPSLGPHGALPPSSFQQPMGIGSPSHYYSRPPDQFGPGGPGGPGS</sequence>
<gene>
    <name evidence="10" type="ORF">BCR35DRAFT_336366</name>
</gene>
<dbReference type="InterPro" id="IPR036236">
    <property type="entry name" value="Znf_C2H2_sf"/>
</dbReference>
<keyword evidence="3" id="KW-0805">Transcription regulation</keyword>
<dbReference type="InParanoid" id="A0A1Y2C7H2"/>
<feature type="region of interest" description="Disordered" evidence="7">
    <location>
        <begin position="35"/>
        <end position="229"/>
    </location>
</feature>
<proteinExistence type="predicted"/>
<dbReference type="GO" id="GO:0008270">
    <property type="term" value="F:zinc ion binding"/>
    <property type="evidence" value="ECO:0007669"/>
    <property type="project" value="UniProtKB-KW"/>
</dbReference>
<name>A0A1Y2C7H2_9BASI</name>
<protein>
    <recommendedName>
        <fullName evidence="12">Zn(2)-C6 fungal-type domain-containing protein</fullName>
    </recommendedName>
</protein>
<dbReference type="CDD" id="cd00067">
    <property type="entry name" value="GAL4"/>
    <property type="match status" value="1"/>
</dbReference>
<evidence type="ECO:0000256" key="4">
    <source>
        <dbReference type="ARBA" id="ARBA00023163"/>
    </source>
</evidence>
<dbReference type="PANTHER" id="PTHR47660">
    <property type="entry name" value="TRANSCRIPTION FACTOR WITH C2H2 AND ZN(2)-CYS(6) DNA BINDING DOMAIN (EUROFUNG)-RELATED-RELATED"/>
    <property type="match status" value="1"/>
</dbReference>
<dbReference type="PROSITE" id="PS00463">
    <property type="entry name" value="ZN2_CY6_FUNGAL_1"/>
    <property type="match status" value="1"/>
</dbReference>
<feature type="compositionally biased region" description="Gly residues" evidence="7">
    <location>
        <begin position="156"/>
        <end position="169"/>
    </location>
</feature>
<dbReference type="InterPro" id="IPR013087">
    <property type="entry name" value="Znf_C2H2_type"/>
</dbReference>
<dbReference type="PROSITE" id="PS00028">
    <property type="entry name" value="ZINC_FINGER_C2H2_1"/>
    <property type="match status" value="1"/>
</dbReference>
<dbReference type="Pfam" id="PF00172">
    <property type="entry name" value="Zn_clus"/>
    <property type="match status" value="1"/>
</dbReference>
<keyword evidence="5" id="KW-0539">Nucleus</keyword>
<keyword evidence="6" id="KW-0863">Zinc-finger</keyword>
<evidence type="ECO:0000256" key="1">
    <source>
        <dbReference type="ARBA" id="ARBA00022723"/>
    </source>
</evidence>
<dbReference type="AlphaFoldDB" id="A0A1Y2C7H2"/>
<dbReference type="STRING" id="106004.A0A1Y2C7H2"/>
<feature type="non-terminal residue" evidence="10">
    <location>
        <position position="229"/>
    </location>
</feature>
<evidence type="ECO:0000256" key="6">
    <source>
        <dbReference type="PROSITE-ProRule" id="PRU00042"/>
    </source>
</evidence>
<dbReference type="Gene3D" id="4.10.240.10">
    <property type="entry name" value="Zn(2)-C6 fungal-type DNA-binding domain"/>
    <property type="match status" value="1"/>
</dbReference>
<feature type="compositionally biased region" description="Basic and acidic residues" evidence="7">
    <location>
        <begin position="61"/>
        <end position="71"/>
    </location>
</feature>
<evidence type="ECO:0000256" key="7">
    <source>
        <dbReference type="SAM" id="MobiDB-lite"/>
    </source>
</evidence>
<dbReference type="SUPFAM" id="SSF57667">
    <property type="entry name" value="beta-beta-alpha zinc fingers"/>
    <property type="match status" value="1"/>
</dbReference>
<evidence type="ECO:0000256" key="5">
    <source>
        <dbReference type="ARBA" id="ARBA00023242"/>
    </source>
</evidence>
<dbReference type="InterPro" id="IPR036864">
    <property type="entry name" value="Zn2-C6_fun-type_DNA-bd_sf"/>
</dbReference>
<feature type="domain" description="Zn(2)-C6 fungal-type" evidence="8">
    <location>
        <begin position="90"/>
        <end position="119"/>
    </location>
</feature>
<dbReference type="EMBL" id="MCGR01000130">
    <property type="protein sequence ID" value="ORY42972.1"/>
    <property type="molecule type" value="Genomic_DNA"/>
</dbReference>
<evidence type="ECO:0000313" key="10">
    <source>
        <dbReference type="EMBL" id="ORY42972.1"/>
    </source>
</evidence>
<feature type="domain" description="C2H2-type" evidence="9">
    <location>
        <begin position="19"/>
        <end position="46"/>
    </location>
</feature>
<evidence type="ECO:0008006" key="12">
    <source>
        <dbReference type="Google" id="ProtNLM"/>
    </source>
</evidence>